<keyword evidence="2" id="KW-1185">Reference proteome</keyword>
<accession>A0A0P1MQD3</accession>
<evidence type="ECO:0000313" key="2">
    <source>
        <dbReference type="Proteomes" id="UP000199197"/>
    </source>
</evidence>
<evidence type="ECO:0000313" key="1">
    <source>
        <dbReference type="EMBL" id="CUS97806.1"/>
    </source>
</evidence>
<proteinExistence type="predicted"/>
<dbReference type="EMBL" id="CZVW01000003">
    <property type="protein sequence ID" value="CUS97806.1"/>
    <property type="molecule type" value="Genomic_DNA"/>
</dbReference>
<name>A0A0P1MQD3_9BACT</name>
<dbReference type="Proteomes" id="UP000199197">
    <property type="component" value="Unassembled WGS sequence"/>
</dbReference>
<organism evidence="1 2">
    <name type="scientific">Candidatus Chryseopegocella kryptomonas</name>
    <dbReference type="NCBI Taxonomy" id="1633643"/>
    <lineage>
        <taxon>Bacteria</taxon>
        <taxon>Pseudomonadati</taxon>
        <taxon>Candidatus Kryptoniota</taxon>
        <taxon>Candidatus Chryseopegocella</taxon>
    </lineage>
</organism>
<protein>
    <submittedName>
        <fullName evidence="1">Uncharacterized protein</fullName>
    </submittedName>
</protein>
<dbReference type="AlphaFoldDB" id="A0A0P1MQD3"/>
<sequence>MSFNLVSTLRIFLGLVFVFSGIAKGIDFEWFTGVVRGFGIYSFFVFCEDKWICRWMWMFW</sequence>
<reference evidence="2" key="1">
    <citation type="submission" date="2015-11" db="EMBL/GenBank/DDBJ databases">
        <authorList>
            <person name="Varghese N."/>
        </authorList>
    </citation>
    <scope>NUCLEOTIDE SEQUENCE [LARGE SCALE GENOMIC DNA]</scope>
    <source>
        <strain evidence="2">JGI-23</strain>
    </source>
</reference>
<gene>
    <name evidence="1" type="ORF">JGI23_00366</name>
</gene>